<evidence type="ECO:0000313" key="2">
    <source>
        <dbReference type="EMBL" id="PWV64774.1"/>
    </source>
</evidence>
<evidence type="ECO:0000313" key="3">
    <source>
        <dbReference type="Proteomes" id="UP000246569"/>
    </source>
</evidence>
<proteinExistence type="predicted"/>
<dbReference type="Pfam" id="PF20598">
    <property type="entry name" value="DUF6795"/>
    <property type="match status" value="1"/>
</dbReference>
<comment type="caution">
    <text evidence="2">The sequence shown here is derived from an EMBL/GenBank/DDBJ whole genome shotgun (WGS) entry which is preliminary data.</text>
</comment>
<sequence>MGNLCLFSALSGVVLDHGKPVEGARIERSFTWQSNGETGVDETHTDARGSFSLPVIFRRSLLASLLPHEPFIRQTILIHHAGKTYQAWMFNKGEYAENGELGGRPISLVCRLEAEPAHRDGVFGICEPQ</sequence>
<dbReference type="OrthoDB" id="9098565at2"/>
<reference evidence="2 3" key="1">
    <citation type="submission" date="2018-05" db="EMBL/GenBank/DDBJ databases">
        <title>Genomic Encyclopedia of Type Strains, Phase IV (KMG-IV): sequencing the most valuable type-strain genomes for metagenomic binning, comparative biology and taxonomic classification.</title>
        <authorList>
            <person name="Goeker M."/>
        </authorList>
    </citation>
    <scope>NUCLEOTIDE SEQUENCE [LARGE SCALE GENOMIC DNA]</scope>
    <source>
        <strain evidence="2 3">DSM 23606</strain>
    </source>
</reference>
<dbReference type="AlphaFoldDB" id="A0A317MZ04"/>
<organism evidence="2 3">
    <name type="scientific">Plasticicumulans acidivorans</name>
    <dbReference type="NCBI Taxonomy" id="886464"/>
    <lineage>
        <taxon>Bacteria</taxon>
        <taxon>Pseudomonadati</taxon>
        <taxon>Pseudomonadota</taxon>
        <taxon>Gammaproteobacteria</taxon>
        <taxon>Candidatus Competibacteraceae</taxon>
        <taxon>Plasticicumulans</taxon>
    </lineage>
</organism>
<protein>
    <recommendedName>
        <fullName evidence="1">DUF6795 domain-containing protein</fullName>
    </recommendedName>
</protein>
<evidence type="ECO:0000259" key="1">
    <source>
        <dbReference type="Pfam" id="PF20598"/>
    </source>
</evidence>
<name>A0A317MZ04_9GAMM</name>
<dbReference type="Proteomes" id="UP000246569">
    <property type="component" value="Unassembled WGS sequence"/>
</dbReference>
<feature type="domain" description="DUF6795" evidence="1">
    <location>
        <begin position="11"/>
        <end position="115"/>
    </location>
</feature>
<keyword evidence="3" id="KW-1185">Reference proteome</keyword>
<accession>A0A317MZ04</accession>
<gene>
    <name evidence="2" type="ORF">C7443_102427</name>
</gene>
<dbReference type="EMBL" id="QGTJ01000002">
    <property type="protein sequence ID" value="PWV64774.1"/>
    <property type="molecule type" value="Genomic_DNA"/>
</dbReference>
<dbReference type="InterPro" id="IPR046474">
    <property type="entry name" value="DUF6795"/>
</dbReference>